<dbReference type="RefSeq" id="WP_129985252.1">
    <property type="nucleotide sequence ID" value="NZ_SDPU01000009.1"/>
</dbReference>
<evidence type="ECO:0000313" key="3">
    <source>
        <dbReference type="Proteomes" id="UP000291189"/>
    </source>
</evidence>
<dbReference type="AlphaFoldDB" id="A0A4Q5JA46"/>
<gene>
    <name evidence="2" type="ORF">ETU37_02245</name>
</gene>
<dbReference type="EMBL" id="SDPU01000009">
    <property type="protein sequence ID" value="RYU14829.1"/>
    <property type="molecule type" value="Genomic_DNA"/>
</dbReference>
<reference evidence="2 3" key="1">
    <citation type="submission" date="2019-01" db="EMBL/GenBank/DDBJ databases">
        <title>Nocardioides guangzhouensis sp. nov., an actinobacterium isolated from soil.</title>
        <authorList>
            <person name="Fu Y."/>
            <person name="Cai Y."/>
            <person name="Lin Z."/>
            <person name="Chen P."/>
        </authorList>
    </citation>
    <scope>NUCLEOTIDE SEQUENCE [LARGE SCALE GENOMIC DNA]</scope>
    <source>
        <strain evidence="2 3">NBRC 105384</strain>
    </source>
</reference>
<dbReference type="SUPFAM" id="SSF53474">
    <property type="entry name" value="alpha/beta-Hydrolases"/>
    <property type="match status" value="1"/>
</dbReference>
<proteinExistence type="predicted"/>
<dbReference type="OrthoDB" id="8773014at2"/>
<sequence length="510" mass="54107">MAVPLQPVPVPLGDGVTLEAPGLTGTAELQPGLLGGRSTDEPNATPGFEAALREQDFYQLHAVEVRSQEDAFPTDVLRTRSGAPAMVLRVPDLGSTQPQVLMMVDEAGVVTWHLPETEEAHPGQIAFTVDRTVAENSALPDVEGGAVGAGGAETTDRGLVAKIGSKLLTVLVVPILEKAVGLAGKAAIKAYEDKNRPQGMRWMTPTGFRTAGSDPVHDWSLLAEGRTLLFLHGTASSSHGAFQGLPDATFQRLHTAYGGRVLAFDHHTLSADLDDNLTELLTHLPTGRRIPVDVISHSRGGLVGRAIAAAMTKGDAPLDVRSLVYVATPNDGTPLADPEHIRAYLDRVTTMLNLVPDGPWSVVTDTLSGLLTVIRSLLAGVVQELPGLAVMRPDNPRLNELPFLGSLGATEYAVDVEFEPKGRLLRLVRGVDGLVDTVFDDEPNDIVVPTNGVTRVRNRSDFTVEPARHVALGQSEASWHCAMFSQAPTGEALDNWLAAPLVAAPGNGHG</sequence>
<name>A0A4Q5JA46_9ACTN</name>
<dbReference type="InterPro" id="IPR029058">
    <property type="entry name" value="AB_hydrolase_fold"/>
</dbReference>
<dbReference type="Proteomes" id="UP000291189">
    <property type="component" value="Unassembled WGS sequence"/>
</dbReference>
<feature type="domain" description="DUF7379" evidence="1">
    <location>
        <begin position="228"/>
        <end position="401"/>
    </location>
</feature>
<comment type="caution">
    <text evidence="2">The sequence shown here is derived from an EMBL/GenBank/DDBJ whole genome shotgun (WGS) entry which is preliminary data.</text>
</comment>
<accession>A0A4Q5JA46</accession>
<evidence type="ECO:0000313" key="2">
    <source>
        <dbReference type="EMBL" id="RYU14829.1"/>
    </source>
</evidence>
<dbReference type="Gene3D" id="3.40.50.1820">
    <property type="entry name" value="alpha/beta hydrolase"/>
    <property type="match status" value="1"/>
</dbReference>
<protein>
    <recommendedName>
        <fullName evidence="1">DUF7379 domain-containing protein</fullName>
    </recommendedName>
</protein>
<dbReference type="Pfam" id="PF24096">
    <property type="entry name" value="DUF7379"/>
    <property type="match status" value="1"/>
</dbReference>
<organism evidence="2 3">
    <name type="scientific">Nocardioides iriomotensis</name>
    <dbReference type="NCBI Taxonomy" id="715784"/>
    <lineage>
        <taxon>Bacteria</taxon>
        <taxon>Bacillati</taxon>
        <taxon>Actinomycetota</taxon>
        <taxon>Actinomycetes</taxon>
        <taxon>Propionibacteriales</taxon>
        <taxon>Nocardioidaceae</taxon>
        <taxon>Nocardioides</taxon>
    </lineage>
</organism>
<evidence type="ECO:0000259" key="1">
    <source>
        <dbReference type="Pfam" id="PF24096"/>
    </source>
</evidence>
<dbReference type="InterPro" id="IPR055803">
    <property type="entry name" value="DUF7379"/>
</dbReference>
<keyword evidence="3" id="KW-1185">Reference proteome</keyword>